<dbReference type="InterPro" id="IPR010780">
    <property type="entry name" value="DUF1375"/>
</dbReference>
<dbReference type="EMBL" id="SNXJ01000006">
    <property type="protein sequence ID" value="TDP28264.1"/>
    <property type="molecule type" value="Genomic_DNA"/>
</dbReference>
<name>A0A379AY19_AVIGA</name>
<dbReference type="Proteomes" id="UP000294683">
    <property type="component" value="Unassembled WGS sequence"/>
</dbReference>
<keyword evidence="4" id="KW-1185">Reference proteome</keyword>
<dbReference type="AlphaFoldDB" id="A0A379AY19"/>
<dbReference type="Proteomes" id="UP000255113">
    <property type="component" value="Unassembled WGS sequence"/>
</dbReference>
<organism evidence="1 3">
    <name type="scientific">Avibacterium gallinarum</name>
    <name type="common">Pasteurella gallinarum</name>
    <dbReference type="NCBI Taxonomy" id="755"/>
    <lineage>
        <taxon>Bacteria</taxon>
        <taxon>Pseudomonadati</taxon>
        <taxon>Pseudomonadota</taxon>
        <taxon>Gammaproteobacteria</taxon>
        <taxon>Pasteurellales</taxon>
        <taxon>Pasteurellaceae</taxon>
        <taxon>Avibacterium</taxon>
    </lineage>
</organism>
<gene>
    <name evidence="2" type="ORF">EV689_10630</name>
    <name evidence="1" type="ORF">NCTC11188_01579</name>
</gene>
<sequence length="81" mass="9042">MSSLLFTLMKKIAIISTALLLLSGCGTVVKLVDPTEPYESYAGTKYDWEMTQKWGLPILDLPLSFLLDTALLPYAWAEESK</sequence>
<dbReference type="EMBL" id="UGSQ01000003">
    <property type="protein sequence ID" value="SUB27249.1"/>
    <property type="molecule type" value="Genomic_DNA"/>
</dbReference>
<dbReference type="Pfam" id="PF07119">
    <property type="entry name" value="DUF1375"/>
    <property type="match status" value="1"/>
</dbReference>
<proteinExistence type="predicted"/>
<keyword evidence="1" id="KW-0449">Lipoprotein</keyword>
<reference evidence="1 3" key="1">
    <citation type="submission" date="2018-06" db="EMBL/GenBank/DDBJ databases">
        <authorList>
            <consortium name="Pathogen Informatics"/>
            <person name="Doyle S."/>
        </authorList>
    </citation>
    <scope>NUCLEOTIDE SEQUENCE [LARGE SCALE GENOMIC DNA]</scope>
    <source>
        <strain evidence="1 3">NCTC11188</strain>
    </source>
</reference>
<reference evidence="2 4" key="2">
    <citation type="submission" date="2019-03" db="EMBL/GenBank/DDBJ databases">
        <title>Genomic Encyclopedia of Type Strains, Phase IV (KMG-IV): sequencing the most valuable type-strain genomes for metagenomic binning, comparative biology and taxonomic classification.</title>
        <authorList>
            <person name="Goeker M."/>
        </authorList>
    </citation>
    <scope>NUCLEOTIDE SEQUENCE [LARGE SCALE GENOMIC DNA]</scope>
    <source>
        <strain evidence="2 4">DSM 17481</strain>
    </source>
</reference>
<protein>
    <submittedName>
        <fullName evidence="1">Lipoprotein</fullName>
    </submittedName>
    <submittedName>
        <fullName evidence="2">Uncharacterized protein YceK</fullName>
    </submittedName>
</protein>
<evidence type="ECO:0000313" key="1">
    <source>
        <dbReference type="EMBL" id="SUB27249.1"/>
    </source>
</evidence>
<evidence type="ECO:0000313" key="4">
    <source>
        <dbReference type="Proteomes" id="UP000294683"/>
    </source>
</evidence>
<accession>A0A379AY19</accession>
<evidence type="ECO:0000313" key="2">
    <source>
        <dbReference type="EMBL" id="TDP28264.1"/>
    </source>
</evidence>
<evidence type="ECO:0000313" key="3">
    <source>
        <dbReference type="Proteomes" id="UP000255113"/>
    </source>
</evidence>